<dbReference type="Pfam" id="PF14769">
    <property type="entry name" value="CLAMP"/>
    <property type="match status" value="1"/>
</dbReference>
<keyword evidence="2" id="KW-1185">Reference proteome</keyword>
<comment type="caution">
    <text evidence="1">The sequence shown here is derived from an EMBL/GenBank/DDBJ whole genome shotgun (WGS) entry which is preliminary data.</text>
</comment>
<dbReference type="PANTHER" id="PTHR28457:SF1">
    <property type="entry name" value="CILIA- AND FLAGELLA-ASSOCIATED PROTEIN 119"/>
    <property type="match status" value="1"/>
</dbReference>
<dbReference type="PANTHER" id="PTHR28457">
    <property type="entry name" value="COILED-COIL DOMAIN-CONTAINING PROTEIN 189"/>
    <property type="match status" value="1"/>
</dbReference>
<dbReference type="InterPro" id="IPR032727">
    <property type="entry name" value="CLAMP"/>
</dbReference>
<gene>
    <name evidence="1" type="primary">Ccdc189</name>
    <name evidence="1" type="ORF">SNAT2548_LOCUS19165</name>
</gene>
<organism evidence="1 2">
    <name type="scientific">Symbiodinium natans</name>
    <dbReference type="NCBI Taxonomy" id="878477"/>
    <lineage>
        <taxon>Eukaryota</taxon>
        <taxon>Sar</taxon>
        <taxon>Alveolata</taxon>
        <taxon>Dinophyceae</taxon>
        <taxon>Suessiales</taxon>
        <taxon>Symbiodiniaceae</taxon>
        <taxon>Symbiodinium</taxon>
    </lineage>
</organism>
<name>A0A812PXJ0_9DINO</name>
<reference evidence="1" key="1">
    <citation type="submission" date="2021-02" db="EMBL/GenBank/DDBJ databases">
        <authorList>
            <person name="Dougan E. K."/>
            <person name="Rhodes N."/>
            <person name="Thang M."/>
            <person name="Chan C."/>
        </authorList>
    </citation>
    <scope>NUCLEOTIDE SEQUENCE</scope>
</reference>
<evidence type="ECO:0000313" key="1">
    <source>
        <dbReference type="EMBL" id="CAE7358407.1"/>
    </source>
</evidence>
<protein>
    <submittedName>
        <fullName evidence="1">Ccdc189 protein</fullName>
    </submittedName>
</protein>
<dbReference type="EMBL" id="CAJNDS010002168">
    <property type="protein sequence ID" value="CAE7358407.1"/>
    <property type="molecule type" value="Genomic_DNA"/>
</dbReference>
<proteinExistence type="predicted"/>
<dbReference type="OrthoDB" id="422531at2759"/>
<accession>A0A812PXJ0</accession>
<dbReference type="Proteomes" id="UP000604046">
    <property type="component" value="Unassembled WGS sequence"/>
</dbReference>
<dbReference type="AlphaFoldDB" id="A0A812PXJ0"/>
<sequence>MAIATTNEELSAQRLIKSSKSFPPEKTSTLLSIMKIVLEDAVRLRLNPDDAFGLFQDWLLKHAVERPPRSVGIFSFDDVTSIVEYVANSFFRHYRLYMYAFTTKCDVFLRVGEPLGGATPPLRDPAPMTLDCEVDPLTQPELAHLFRPSEQEMAEAEMRRIRSKQEPEDEQAALIKQRVEEGVKRLVEQFEEKLREQVDDVMRRFSRAGWKEYHMHACFDLGNASRQQAK</sequence>
<evidence type="ECO:0000313" key="2">
    <source>
        <dbReference type="Proteomes" id="UP000604046"/>
    </source>
</evidence>